<dbReference type="InterPro" id="IPR050564">
    <property type="entry name" value="F420-G6PD/mer"/>
</dbReference>
<dbReference type="GeneID" id="63185676"/>
<dbReference type="EMBL" id="CP071462">
    <property type="protein sequence ID" value="QSW99410.1"/>
    <property type="molecule type" value="Genomic_DNA"/>
</dbReference>
<dbReference type="GO" id="GO:0016705">
    <property type="term" value="F:oxidoreductase activity, acting on paired donors, with incorporation or reduction of molecular oxygen"/>
    <property type="evidence" value="ECO:0007669"/>
    <property type="project" value="InterPro"/>
</dbReference>
<dbReference type="InterPro" id="IPR019945">
    <property type="entry name" value="F420_G6P_DH-rel"/>
</dbReference>
<feature type="domain" description="Luciferase-like" evidence="2">
    <location>
        <begin position="3"/>
        <end position="310"/>
    </location>
</feature>
<protein>
    <submittedName>
        <fullName evidence="3">TIGR03557 family F420-dependent LLM class oxidoreductase</fullName>
        <ecNumber evidence="3">1.-.-.-</ecNumber>
    </submittedName>
</protein>
<dbReference type="KEGG" id="hakz:J0X25_00185"/>
<organism evidence="3 4">
    <name type="scientific">Haloterrigena alkaliphila</name>
    <dbReference type="NCBI Taxonomy" id="2816475"/>
    <lineage>
        <taxon>Archaea</taxon>
        <taxon>Methanobacteriati</taxon>
        <taxon>Methanobacteriota</taxon>
        <taxon>Stenosarchaea group</taxon>
        <taxon>Halobacteria</taxon>
        <taxon>Halobacteriales</taxon>
        <taxon>Natrialbaceae</taxon>
        <taxon>Haloterrigena</taxon>
    </lineage>
</organism>
<sequence>MVRFGWFASLEEFSPAECLRQVELAEETGFDTAWVNDHFHPWFDHLQDGSPANGGNCWTWLPAALERTDELVIGTGVSAIVHRYHPANVAHQLATLAELYPDRTFLGLGSGEALNESPLGLPMPEFGECARRTAEAIRMIRALFEDEFVDYDGQFWSLEDATLYTGPDEAPPIYVASNGPTFARMAGDLGDGYVTVYESPERVREELFPSVERGIEKSDRNDSLSDLDRSIHLHVSYDPDSETAALEPCLPWRGTMLDIFFEADVADPRTIQRHGDVVDPDHLAEQMTITTDPQDIVDVTGAYVDAGFDHIVYQSHSPDQAAFCEVLREEVFPSFSDANVST</sequence>
<accession>A0A8A2VFB6</accession>
<evidence type="ECO:0000259" key="2">
    <source>
        <dbReference type="Pfam" id="PF00296"/>
    </source>
</evidence>
<evidence type="ECO:0000313" key="3">
    <source>
        <dbReference type="EMBL" id="QSW99410.1"/>
    </source>
</evidence>
<dbReference type="PANTHER" id="PTHR43244:SF1">
    <property type="entry name" value="5,10-METHYLENETETRAHYDROMETHANOPTERIN REDUCTASE"/>
    <property type="match status" value="1"/>
</dbReference>
<dbReference type="InterPro" id="IPR036661">
    <property type="entry name" value="Luciferase-like_sf"/>
</dbReference>
<dbReference type="Pfam" id="PF00296">
    <property type="entry name" value="Bac_luciferase"/>
    <property type="match status" value="1"/>
</dbReference>
<dbReference type="NCBIfam" id="TIGR03557">
    <property type="entry name" value="F420_G6P_family"/>
    <property type="match status" value="1"/>
</dbReference>
<name>A0A8A2VFB6_9EURY</name>
<dbReference type="EC" id="1.-.-.-" evidence="3"/>
<dbReference type="Gene3D" id="3.20.20.30">
    <property type="entry name" value="Luciferase-like domain"/>
    <property type="match status" value="1"/>
</dbReference>
<proteinExistence type="predicted"/>
<dbReference type="PANTHER" id="PTHR43244">
    <property type="match status" value="1"/>
</dbReference>
<keyword evidence="1 3" id="KW-0560">Oxidoreductase</keyword>
<dbReference type="InterPro" id="IPR011251">
    <property type="entry name" value="Luciferase-like_dom"/>
</dbReference>
<dbReference type="AlphaFoldDB" id="A0A8A2VFB6"/>
<dbReference type="SUPFAM" id="SSF51679">
    <property type="entry name" value="Bacterial luciferase-like"/>
    <property type="match status" value="1"/>
</dbReference>
<dbReference type="RefSeq" id="WP_207289017.1">
    <property type="nucleotide sequence ID" value="NZ_CP071462.1"/>
</dbReference>
<evidence type="ECO:0000313" key="4">
    <source>
        <dbReference type="Proteomes" id="UP000663203"/>
    </source>
</evidence>
<reference evidence="3 4" key="1">
    <citation type="submission" date="2021-03" db="EMBL/GenBank/DDBJ databases">
        <title>Haloterrigena longa sp. nov. and Haloterrigena limicola sp. nov., extremely halophilic archaea isolated from a salt lake.</title>
        <authorList>
            <person name="Henglin C."/>
        </authorList>
    </citation>
    <scope>NUCLEOTIDE SEQUENCE [LARGE SCALE GENOMIC DNA]</scope>
    <source>
        <strain evidence="3 4">KZCA68</strain>
    </source>
</reference>
<evidence type="ECO:0000256" key="1">
    <source>
        <dbReference type="ARBA" id="ARBA00023002"/>
    </source>
</evidence>
<dbReference type="Proteomes" id="UP000663203">
    <property type="component" value="Chromosome"/>
</dbReference>
<keyword evidence="4" id="KW-1185">Reference proteome</keyword>
<dbReference type="CDD" id="cd01097">
    <property type="entry name" value="Tetrahydromethanopterin_reductase"/>
    <property type="match status" value="1"/>
</dbReference>
<gene>
    <name evidence="3" type="ORF">J0X25_00185</name>
</gene>